<evidence type="ECO:0000259" key="3">
    <source>
        <dbReference type="Pfam" id="PF12697"/>
    </source>
</evidence>
<keyword evidence="2" id="KW-1133">Transmembrane helix</keyword>
<comment type="caution">
    <text evidence="4">The sequence shown here is derived from an EMBL/GenBank/DDBJ whole genome shotgun (WGS) entry which is preliminary data.</text>
</comment>
<organism evidence="4 5">
    <name type="scientific">Blastococcus jejuensis</name>
    <dbReference type="NCBI Taxonomy" id="351224"/>
    <lineage>
        <taxon>Bacteria</taxon>
        <taxon>Bacillati</taxon>
        <taxon>Actinomycetota</taxon>
        <taxon>Actinomycetes</taxon>
        <taxon>Geodermatophilales</taxon>
        <taxon>Geodermatophilaceae</taxon>
        <taxon>Blastococcus</taxon>
    </lineage>
</organism>
<feature type="region of interest" description="Disordered" evidence="1">
    <location>
        <begin position="1"/>
        <end position="24"/>
    </location>
</feature>
<dbReference type="PANTHER" id="PTHR43689">
    <property type="entry name" value="HYDROLASE"/>
    <property type="match status" value="1"/>
</dbReference>
<dbReference type="InterPro" id="IPR029058">
    <property type="entry name" value="AB_hydrolase_fold"/>
</dbReference>
<dbReference type="EMBL" id="BAAAVV010000023">
    <property type="protein sequence ID" value="GAA3185695.1"/>
    <property type="molecule type" value="Genomic_DNA"/>
</dbReference>
<name>A0ABP6PQ45_9ACTN</name>
<evidence type="ECO:0000256" key="1">
    <source>
        <dbReference type="SAM" id="MobiDB-lite"/>
    </source>
</evidence>
<dbReference type="PANTHER" id="PTHR43689:SF8">
    <property type="entry name" value="ALPHA_BETA-HYDROLASES SUPERFAMILY PROTEIN"/>
    <property type="match status" value="1"/>
</dbReference>
<dbReference type="SUPFAM" id="SSF53474">
    <property type="entry name" value="alpha/beta-Hydrolases"/>
    <property type="match status" value="1"/>
</dbReference>
<accession>A0ABP6PQ45</accession>
<dbReference type="Proteomes" id="UP001499924">
    <property type="component" value="Unassembled WGS sequence"/>
</dbReference>
<evidence type="ECO:0000313" key="5">
    <source>
        <dbReference type="Proteomes" id="UP001499924"/>
    </source>
</evidence>
<feature type="domain" description="AB hydrolase-1" evidence="3">
    <location>
        <begin position="46"/>
        <end position="303"/>
    </location>
</feature>
<dbReference type="Pfam" id="PF12697">
    <property type="entry name" value="Abhydrolase_6"/>
    <property type="match status" value="1"/>
</dbReference>
<dbReference type="Gene3D" id="3.40.50.1820">
    <property type="entry name" value="alpha/beta hydrolase"/>
    <property type="match status" value="1"/>
</dbReference>
<protein>
    <recommendedName>
        <fullName evidence="3">AB hydrolase-1 domain-containing protein</fullName>
    </recommendedName>
</protein>
<keyword evidence="2" id="KW-0472">Membrane</keyword>
<proteinExistence type="predicted"/>
<gene>
    <name evidence="4" type="ORF">GCM10010531_44890</name>
</gene>
<keyword evidence="2" id="KW-0812">Transmembrane</keyword>
<sequence length="321" mass="35208">MPSGFDPIALPSPTDPPPEGSQTVVTDDGVRLHVEVDGDPHSELSVVFAHGFTARLVEWELQRAALRDRARLVFFDQRGHGRSASTPLPEATIDRTGRDLGEVLDATCPTGPVVLAGHSMGGMSVMALARQRPELFGDRIVGVFLLATSAGGLVETGLLGLFVKLIRKLRLLSLYLRVLQWIAPLLERFRRRGTRLGRRLTRRLLFGADDADLANVRLVQELLEETPYPVAMAFYATFLDHDETQALEVLRRVPVTVVTASHDRLTPAAHGRRIAEEIGGNAELVVVPGAGHSVNLTRAALVDRALLDLLDRVRERRRLAG</sequence>
<reference evidence="5" key="1">
    <citation type="journal article" date="2019" name="Int. J. Syst. Evol. Microbiol.">
        <title>The Global Catalogue of Microorganisms (GCM) 10K type strain sequencing project: providing services to taxonomists for standard genome sequencing and annotation.</title>
        <authorList>
            <consortium name="The Broad Institute Genomics Platform"/>
            <consortium name="The Broad Institute Genome Sequencing Center for Infectious Disease"/>
            <person name="Wu L."/>
            <person name="Ma J."/>
        </authorList>
    </citation>
    <scope>NUCLEOTIDE SEQUENCE [LARGE SCALE GENOMIC DNA]</scope>
    <source>
        <strain evidence="5">JCM 15614</strain>
    </source>
</reference>
<dbReference type="InterPro" id="IPR000073">
    <property type="entry name" value="AB_hydrolase_1"/>
</dbReference>
<evidence type="ECO:0000256" key="2">
    <source>
        <dbReference type="SAM" id="Phobius"/>
    </source>
</evidence>
<evidence type="ECO:0000313" key="4">
    <source>
        <dbReference type="EMBL" id="GAA3185695.1"/>
    </source>
</evidence>
<keyword evidence="5" id="KW-1185">Reference proteome</keyword>
<feature type="transmembrane region" description="Helical" evidence="2">
    <location>
        <begin position="140"/>
        <end position="163"/>
    </location>
</feature>